<gene>
    <name evidence="8" type="ORF">ACFSW4_12945</name>
</gene>
<dbReference type="PANTHER" id="PTHR33884">
    <property type="entry name" value="UPF0410 PROTEIN YMGE"/>
    <property type="match status" value="1"/>
</dbReference>
<evidence type="ECO:0000256" key="1">
    <source>
        <dbReference type="ARBA" id="ARBA00004651"/>
    </source>
</evidence>
<evidence type="ECO:0000256" key="4">
    <source>
        <dbReference type="ARBA" id="ARBA00022692"/>
    </source>
</evidence>
<evidence type="ECO:0000256" key="2">
    <source>
        <dbReference type="ARBA" id="ARBA00011006"/>
    </source>
</evidence>
<dbReference type="Pfam" id="PF04226">
    <property type="entry name" value="Transgly_assoc"/>
    <property type="match status" value="1"/>
</dbReference>
<keyword evidence="3" id="KW-1003">Cell membrane</keyword>
<evidence type="ECO:0000313" key="9">
    <source>
        <dbReference type="Proteomes" id="UP001597452"/>
    </source>
</evidence>
<keyword evidence="4 7" id="KW-0812">Transmembrane</keyword>
<reference evidence="9" key="1">
    <citation type="journal article" date="2019" name="Int. J. Syst. Evol. Microbiol.">
        <title>The Global Catalogue of Microorganisms (GCM) 10K type strain sequencing project: providing services to taxonomists for standard genome sequencing and annotation.</title>
        <authorList>
            <consortium name="The Broad Institute Genomics Platform"/>
            <consortium name="The Broad Institute Genome Sequencing Center for Infectious Disease"/>
            <person name="Wu L."/>
            <person name="Ma J."/>
        </authorList>
    </citation>
    <scope>NUCLEOTIDE SEQUENCE [LARGE SCALE GENOMIC DNA]</scope>
    <source>
        <strain evidence="9">TISTR 1571</strain>
    </source>
</reference>
<dbReference type="Proteomes" id="UP001597452">
    <property type="component" value="Unassembled WGS sequence"/>
</dbReference>
<dbReference type="InterPro" id="IPR007341">
    <property type="entry name" value="Transgly_assoc"/>
</dbReference>
<proteinExistence type="inferred from homology"/>
<dbReference type="RefSeq" id="WP_054754816.1">
    <property type="nucleotide sequence ID" value="NZ_JBHUMZ010000046.1"/>
</dbReference>
<accession>A0ABW5QDA4</accession>
<feature type="transmembrane region" description="Helical" evidence="7">
    <location>
        <begin position="53"/>
        <end position="76"/>
    </location>
</feature>
<evidence type="ECO:0000313" key="8">
    <source>
        <dbReference type="EMBL" id="MFD2639768.1"/>
    </source>
</evidence>
<evidence type="ECO:0000256" key="3">
    <source>
        <dbReference type="ARBA" id="ARBA00022475"/>
    </source>
</evidence>
<protein>
    <submittedName>
        <fullName evidence="8">GlsB/YeaQ/YmgE family stress response membrane protein</fullName>
    </submittedName>
</protein>
<sequence length="81" mass="8151">MGLILYLIVGGLIGWIAGLMLGGVPGGIIGNIVAGIIGAWIGESLFGALGPVIMGIPIISAILGALIFVAILSIVLKMIKR</sequence>
<evidence type="ECO:0000256" key="7">
    <source>
        <dbReference type="SAM" id="Phobius"/>
    </source>
</evidence>
<comment type="subcellular location">
    <subcellularLocation>
        <location evidence="1">Cell membrane</location>
        <topology evidence="1">Multi-pass membrane protein</topology>
    </subcellularLocation>
</comment>
<organism evidence="8 9">
    <name type="scientific">Piscibacillus salipiscarius</name>
    <dbReference type="NCBI Taxonomy" id="299480"/>
    <lineage>
        <taxon>Bacteria</taxon>
        <taxon>Bacillati</taxon>
        <taxon>Bacillota</taxon>
        <taxon>Bacilli</taxon>
        <taxon>Bacillales</taxon>
        <taxon>Bacillaceae</taxon>
        <taxon>Piscibacillus</taxon>
    </lineage>
</organism>
<comment type="caution">
    <text evidence="8">The sequence shown here is derived from an EMBL/GenBank/DDBJ whole genome shotgun (WGS) entry which is preliminary data.</text>
</comment>
<evidence type="ECO:0000256" key="5">
    <source>
        <dbReference type="ARBA" id="ARBA00022989"/>
    </source>
</evidence>
<name>A0ABW5QDA4_9BACI</name>
<keyword evidence="9" id="KW-1185">Reference proteome</keyword>
<dbReference type="EMBL" id="JBHUMZ010000046">
    <property type="protein sequence ID" value="MFD2639768.1"/>
    <property type="molecule type" value="Genomic_DNA"/>
</dbReference>
<keyword evidence="5 7" id="KW-1133">Transmembrane helix</keyword>
<keyword evidence="6 7" id="KW-0472">Membrane</keyword>
<comment type="similarity">
    <text evidence="2">Belongs to the UPF0410 family.</text>
</comment>
<feature type="transmembrane region" description="Helical" evidence="7">
    <location>
        <begin position="12"/>
        <end position="41"/>
    </location>
</feature>
<dbReference type="PANTHER" id="PTHR33884:SF3">
    <property type="entry name" value="UPF0410 PROTEIN YMGE"/>
    <property type="match status" value="1"/>
</dbReference>
<evidence type="ECO:0000256" key="6">
    <source>
        <dbReference type="ARBA" id="ARBA00023136"/>
    </source>
</evidence>